<dbReference type="Gene3D" id="3.30.300.20">
    <property type="match status" value="1"/>
</dbReference>
<evidence type="ECO:0000313" key="1">
    <source>
        <dbReference type="EMBL" id="AIY63731.1"/>
    </source>
</evidence>
<evidence type="ECO:0000313" key="2">
    <source>
        <dbReference type="Proteomes" id="UP000030341"/>
    </source>
</evidence>
<protein>
    <submittedName>
        <fullName evidence="1">Peroxiredoxin</fullName>
    </submittedName>
</protein>
<dbReference type="RefSeq" id="WP_038637127.1">
    <property type="nucleotide sequence ID" value="NZ_CP009888.1"/>
</dbReference>
<accession>A0A0A7ECA2</accession>
<proteinExistence type="predicted"/>
<dbReference type="EMBL" id="CP009888">
    <property type="protein sequence ID" value="AIY63731.1"/>
    <property type="molecule type" value="Genomic_DNA"/>
</dbReference>
<dbReference type="eggNOG" id="COG1764">
    <property type="taxonomic scope" value="Bacteria"/>
</dbReference>
<name>A0A0A7ECA2_9GAMM</name>
<dbReference type="PANTHER" id="PTHR42830:SF2">
    <property type="entry name" value="OSMC_OHR FAMILY PROTEIN"/>
    <property type="match status" value="1"/>
</dbReference>
<dbReference type="AlphaFoldDB" id="A0A0A7ECA2"/>
<dbReference type="PANTHER" id="PTHR42830">
    <property type="entry name" value="OSMOTICALLY INDUCIBLE FAMILY PROTEIN"/>
    <property type="match status" value="1"/>
</dbReference>
<dbReference type="SUPFAM" id="SSF82784">
    <property type="entry name" value="OsmC-like"/>
    <property type="match status" value="1"/>
</dbReference>
<dbReference type="KEGG" id="pseo:OM33_00045"/>
<organism evidence="1 2">
    <name type="scientific">Pseudoalteromonas piratica</name>
    <dbReference type="NCBI Taxonomy" id="1348114"/>
    <lineage>
        <taxon>Bacteria</taxon>
        <taxon>Pseudomonadati</taxon>
        <taxon>Pseudomonadota</taxon>
        <taxon>Gammaproteobacteria</taxon>
        <taxon>Alteromonadales</taxon>
        <taxon>Pseudoalteromonadaceae</taxon>
        <taxon>Pseudoalteromonas</taxon>
    </lineage>
</organism>
<dbReference type="InterPro" id="IPR036102">
    <property type="entry name" value="OsmC/Ohrsf"/>
</dbReference>
<sequence>MSQHSAHIEWQKAPNEMFIDGRYNRVHQWRFDGGFSMPASPSPMIVLPPFSNPDFVDPEEAFIASLASCHMLFFLHFAANQGIVIEGYTDNPVGELAKNDEGKLCITSVTLKPEVILAEQSIAHKKSLVELHHQAHEACFLARSVNFEINITLNE</sequence>
<dbReference type="STRING" id="1348114.OM33_00045"/>
<keyword evidence="2" id="KW-1185">Reference proteome</keyword>
<dbReference type="HOGENOM" id="CLU_105860_0_0_6"/>
<dbReference type="InterPro" id="IPR052707">
    <property type="entry name" value="OsmC_Ohr_Peroxiredoxin"/>
</dbReference>
<reference evidence="1 2" key="1">
    <citation type="submission" date="2014-11" db="EMBL/GenBank/DDBJ databases">
        <title>Complete Genome Sequence of Pseudoalteromonas sp. Strain OCN003 Isolated from Kaneohe Bay, Oahu, Hawaii.</title>
        <authorList>
            <person name="Beurmann S."/>
            <person name="Videau P."/>
            <person name="Ushijima B."/>
            <person name="Smith A.M."/>
            <person name="Aeby G.S."/>
            <person name="Callahan S.M."/>
            <person name="Belcaid M."/>
        </authorList>
    </citation>
    <scope>NUCLEOTIDE SEQUENCE [LARGE SCALE GENOMIC DNA]</scope>
    <source>
        <strain evidence="1 2">OCN003</strain>
    </source>
</reference>
<dbReference type="InterPro" id="IPR003718">
    <property type="entry name" value="OsmC/Ohr_fam"/>
</dbReference>
<dbReference type="InterPro" id="IPR015946">
    <property type="entry name" value="KH_dom-like_a/b"/>
</dbReference>
<dbReference type="Proteomes" id="UP000030341">
    <property type="component" value="Chromosome 1"/>
</dbReference>
<dbReference type="Pfam" id="PF02566">
    <property type="entry name" value="OsmC"/>
    <property type="match status" value="1"/>
</dbReference>
<gene>
    <name evidence="1" type="ORF">OM33_00045</name>
</gene>
<dbReference type="OrthoDB" id="9795405at2"/>